<dbReference type="EMBL" id="BLAG01000020">
    <property type="protein sequence ID" value="GES33654.1"/>
    <property type="molecule type" value="Genomic_DNA"/>
</dbReference>
<sequence length="65" mass="6741">MERAARARARTGMRVGRAGLKGTVGLSGYGPRAARRTAAAIQDVPGQATTAANQLKDRLDAACET</sequence>
<reference evidence="1 2" key="1">
    <citation type="submission" date="2019-10" db="EMBL/GenBank/DDBJ databases">
        <title>Whole genome shotgun sequence of Streptomyces angustmyceticus NBRC 3934.</title>
        <authorList>
            <person name="Hosoyama A."/>
            <person name="Ichikawa N."/>
            <person name="Kimura A."/>
            <person name="Kitahashi Y."/>
            <person name="Komaki H."/>
            <person name="Uohara A."/>
        </authorList>
    </citation>
    <scope>NUCLEOTIDE SEQUENCE [LARGE SCALE GENOMIC DNA]</scope>
    <source>
        <strain evidence="1 2">NBRC 3934</strain>
    </source>
</reference>
<keyword evidence="2" id="KW-1185">Reference proteome</keyword>
<accession>A0A5J4LMC4</accession>
<organism evidence="1 2">
    <name type="scientific">Streptomyces angustmyceticus</name>
    <dbReference type="NCBI Taxonomy" id="285578"/>
    <lineage>
        <taxon>Bacteria</taxon>
        <taxon>Bacillati</taxon>
        <taxon>Actinomycetota</taxon>
        <taxon>Actinomycetes</taxon>
        <taxon>Kitasatosporales</taxon>
        <taxon>Streptomycetaceae</taxon>
        <taxon>Streptomyces</taxon>
    </lineage>
</organism>
<proteinExistence type="predicted"/>
<dbReference type="Proteomes" id="UP000325598">
    <property type="component" value="Unassembled WGS sequence"/>
</dbReference>
<gene>
    <name evidence="1" type="ORF">San01_61420</name>
</gene>
<comment type="caution">
    <text evidence="1">The sequence shown here is derived from an EMBL/GenBank/DDBJ whole genome shotgun (WGS) entry which is preliminary data.</text>
</comment>
<name>A0A5J4LMC4_9ACTN</name>
<evidence type="ECO:0000313" key="2">
    <source>
        <dbReference type="Proteomes" id="UP000325598"/>
    </source>
</evidence>
<protein>
    <submittedName>
        <fullName evidence="1">Uncharacterized protein</fullName>
    </submittedName>
</protein>
<evidence type="ECO:0000313" key="1">
    <source>
        <dbReference type="EMBL" id="GES33654.1"/>
    </source>
</evidence>
<dbReference type="AlphaFoldDB" id="A0A5J4LMC4"/>